<reference evidence="6 8" key="1">
    <citation type="journal article" date="2012" name="Nature">
        <title>Algal genomes reveal evolutionary mosaicism and the fate of nucleomorphs.</title>
        <authorList>
            <consortium name="DOE Joint Genome Institute"/>
            <person name="Curtis B.A."/>
            <person name="Tanifuji G."/>
            <person name="Burki F."/>
            <person name="Gruber A."/>
            <person name="Irimia M."/>
            <person name="Maruyama S."/>
            <person name="Arias M.C."/>
            <person name="Ball S.G."/>
            <person name="Gile G.H."/>
            <person name="Hirakawa Y."/>
            <person name="Hopkins J.F."/>
            <person name="Kuo A."/>
            <person name="Rensing S.A."/>
            <person name="Schmutz J."/>
            <person name="Symeonidi A."/>
            <person name="Elias M."/>
            <person name="Eveleigh R.J."/>
            <person name="Herman E.K."/>
            <person name="Klute M.J."/>
            <person name="Nakayama T."/>
            <person name="Obornik M."/>
            <person name="Reyes-Prieto A."/>
            <person name="Armbrust E.V."/>
            <person name="Aves S.J."/>
            <person name="Beiko R.G."/>
            <person name="Coutinho P."/>
            <person name="Dacks J.B."/>
            <person name="Durnford D.G."/>
            <person name="Fast N.M."/>
            <person name="Green B.R."/>
            <person name="Grisdale C.J."/>
            <person name="Hempel F."/>
            <person name="Henrissat B."/>
            <person name="Hoppner M.P."/>
            <person name="Ishida K."/>
            <person name="Kim E."/>
            <person name="Koreny L."/>
            <person name="Kroth P.G."/>
            <person name="Liu Y."/>
            <person name="Malik S.B."/>
            <person name="Maier U.G."/>
            <person name="McRose D."/>
            <person name="Mock T."/>
            <person name="Neilson J.A."/>
            <person name="Onodera N.T."/>
            <person name="Poole A.M."/>
            <person name="Pritham E.J."/>
            <person name="Richards T.A."/>
            <person name="Rocap G."/>
            <person name="Roy S.W."/>
            <person name="Sarai C."/>
            <person name="Schaack S."/>
            <person name="Shirato S."/>
            <person name="Slamovits C.H."/>
            <person name="Spencer D.F."/>
            <person name="Suzuki S."/>
            <person name="Worden A.Z."/>
            <person name="Zauner S."/>
            <person name="Barry K."/>
            <person name="Bell C."/>
            <person name="Bharti A.K."/>
            <person name="Crow J.A."/>
            <person name="Grimwood J."/>
            <person name="Kramer R."/>
            <person name="Lindquist E."/>
            <person name="Lucas S."/>
            <person name="Salamov A."/>
            <person name="McFadden G.I."/>
            <person name="Lane C.E."/>
            <person name="Keeling P.J."/>
            <person name="Gray M.W."/>
            <person name="Grigoriev I.V."/>
            <person name="Archibald J.M."/>
        </authorList>
    </citation>
    <scope>NUCLEOTIDE SEQUENCE</scope>
    <source>
        <strain evidence="6 8">CCMP2712</strain>
    </source>
</reference>
<reference evidence="7" key="3">
    <citation type="submission" date="2016-03" db="UniProtKB">
        <authorList>
            <consortium name="EnsemblProtists"/>
        </authorList>
    </citation>
    <scope>IDENTIFICATION</scope>
</reference>
<evidence type="ECO:0000259" key="5">
    <source>
        <dbReference type="PROSITE" id="PS51519"/>
    </source>
</evidence>
<gene>
    <name evidence="6" type="ORF">GUITHDRAFT_111464</name>
</gene>
<dbReference type="InterPro" id="IPR003035">
    <property type="entry name" value="RWP-RK_dom"/>
</dbReference>
<protein>
    <recommendedName>
        <fullName evidence="5">RWP-RK domain-containing protein</fullName>
    </recommendedName>
</protein>
<dbReference type="EMBL" id="JH993016">
    <property type="protein sequence ID" value="EKX42492.1"/>
    <property type="molecule type" value="Genomic_DNA"/>
</dbReference>
<evidence type="ECO:0000256" key="1">
    <source>
        <dbReference type="ARBA" id="ARBA00023015"/>
    </source>
</evidence>
<dbReference type="PROSITE" id="PS51519">
    <property type="entry name" value="RWP_RK"/>
    <property type="match status" value="1"/>
</dbReference>
<dbReference type="EnsemblProtists" id="EKX42492">
    <property type="protein sequence ID" value="EKX42492"/>
    <property type="gene ID" value="GUITHDRAFT_111464"/>
</dbReference>
<sequence length="176" mass="20372">MSQGVQVNARPRHADGSITVRKVQLNESNLRPLFDIRQEDAAQLLGVSLSSLKSACRRLGINRWPYTRNPSPREERDMFDFHQLPSNREDQHGAFTHNHVLHLNEETAVNCDSEETSRDNHFDDSEDLFQQILDLPHGEPNKERPPEAEEDLDSFFFHPIPEMNGSWIEHFHPNQA</sequence>
<dbReference type="PaxDb" id="55529-EKX42492"/>
<keyword evidence="1" id="KW-0805">Transcription regulation</keyword>
<evidence type="ECO:0000313" key="8">
    <source>
        <dbReference type="Proteomes" id="UP000011087"/>
    </source>
</evidence>
<dbReference type="GeneID" id="17299148"/>
<name>L1J2F2_GUITC</name>
<evidence type="ECO:0000313" key="7">
    <source>
        <dbReference type="EnsemblProtists" id="EKX42492"/>
    </source>
</evidence>
<dbReference type="KEGG" id="gtt:GUITHDRAFT_111464"/>
<feature type="domain" description="RWP-RK" evidence="5">
    <location>
        <begin position="3"/>
        <end position="92"/>
    </location>
</feature>
<dbReference type="RefSeq" id="XP_005829472.1">
    <property type="nucleotide sequence ID" value="XM_005829415.1"/>
</dbReference>
<dbReference type="AlphaFoldDB" id="L1J2F2"/>
<dbReference type="HOGENOM" id="CLU_092984_0_1_1"/>
<keyword evidence="8" id="KW-1185">Reference proteome</keyword>
<dbReference type="Proteomes" id="UP000011087">
    <property type="component" value="Unassembled WGS sequence"/>
</dbReference>
<dbReference type="OrthoDB" id="1747617at2759"/>
<keyword evidence="3" id="KW-0804">Transcription</keyword>
<keyword evidence="2" id="KW-0238">DNA-binding</keyword>
<reference evidence="8" key="2">
    <citation type="submission" date="2012-11" db="EMBL/GenBank/DDBJ databases">
        <authorList>
            <person name="Kuo A."/>
            <person name="Curtis B.A."/>
            <person name="Tanifuji G."/>
            <person name="Burki F."/>
            <person name="Gruber A."/>
            <person name="Irimia M."/>
            <person name="Maruyama S."/>
            <person name="Arias M.C."/>
            <person name="Ball S.G."/>
            <person name="Gile G.H."/>
            <person name="Hirakawa Y."/>
            <person name="Hopkins J.F."/>
            <person name="Rensing S.A."/>
            <person name="Schmutz J."/>
            <person name="Symeonidi A."/>
            <person name="Elias M."/>
            <person name="Eveleigh R.J."/>
            <person name="Herman E.K."/>
            <person name="Klute M.J."/>
            <person name="Nakayama T."/>
            <person name="Obornik M."/>
            <person name="Reyes-Prieto A."/>
            <person name="Armbrust E.V."/>
            <person name="Aves S.J."/>
            <person name="Beiko R.G."/>
            <person name="Coutinho P."/>
            <person name="Dacks J.B."/>
            <person name="Durnford D.G."/>
            <person name="Fast N.M."/>
            <person name="Green B.R."/>
            <person name="Grisdale C."/>
            <person name="Hempe F."/>
            <person name="Henrissat B."/>
            <person name="Hoppner M.P."/>
            <person name="Ishida K.-I."/>
            <person name="Kim E."/>
            <person name="Koreny L."/>
            <person name="Kroth P.G."/>
            <person name="Liu Y."/>
            <person name="Malik S.-B."/>
            <person name="Maier U.G."/>
            <person name="McRose D."/>
            <person name="Mock T."/>
            <person name="Neilson J.A."/>
            <person name="Onodera N.T."/>
            <person name="Poole A.M."/>
            <person name="Pritham E.J."/>
            <person name="Richards T.A."/>
            <person name="Rocap G."/>
            <person name="Roy S.W."/>
            <person name="Sarai C."/>
            <person name="Schaack S."/>
            <person name="Shirato S."/>
            <person name="Slamovits C.H."/>
            <person name="Spencer D.F."/>
            <person name="Suzuki S."/>
            <person name="Worden A.Z."/>
            <person name="Zauner S."/>
            <person name="Barry K."/>
            <person name="Bell C."/>
            <person name="Bharti A.K."/>
            <person name="Crow J.A."/>
            <person name="Grimwood J."/>
            <person name="Kramer R."/>
            <person name="Lindquist E."/>
            <person name="Lucas S."/>
            <person name="Salamov A."/>
            <person name="McFadden G.I."/>
            <person name="Lane C.E."/>
            <person name="Keeling P.J."/>
            <person name="Gray M.W."/>
            <person name="Grigoriev I.V."/>
            <person name="Archibald J.M."/>
        </authorList>
    </citation>
    <scope>NUCLEOTIDE SEQUENCE</scope>
    <source>
        <strain evidence="8">CCMP2712</strain>
    </source>
</reference>
<accession>L1J2F2</accession>
<evidence type="ECO:0000256" key="3">
    <source>
        <dbReference type="ARBA" id="ARBA00023163"/>
    </source>
</evidence>
<evidence type="ECO:0000256" key="4">
    <source>
        <dbReference type="ARBA" id="ARBA00023242"/>
    </source>
</evidence>
<proteinExistence type="predicted"/>
<evidence type="ECO:0000313" key="6">
    <source>
        <dbReference type="EMBL" id="EKX42492.1"/>
    </source>
</evidence>
<organism evidence="6">
    <name type="scientific">Guillardia theta (strain CCMP2712)</name>
    <name type="common">Cryptophyte</name>
    <dbReference type="NCBI Taxonomy" id="905079"/>
    <lineage>
        <taxon>Eukaryota</taxon>
        <taxon>Cryptophyceae</taxon>
        <taxon>Pyrenomonadales</taxon>
        <taxon>Geminigeraceae</taxon>
        <taxon>Guillardia</taxon>
    </lineage>
</organism>
<dbReference type="GO" id="GO:0003677">
    <property type="term" value="F:DNA binding"/>
    <property type="evidence" value="ECO:0007669"/>
    <property type="project" value="UniProtKB-KW"/>
</dbReference>
<dbReference type="Pfam" id="PF02042">
    <property type="entry name" value="RWP-RK"/>
    <property type="match status" value="1"/>
</dbReference>
<evidence type="ECO:0000256" key="2">
    <source>
        <dbReference type="ARBA" id="ARBA00023125"/>
    </source>
</evidence>
<keyword evidence="4" id="KW-0539">Nucleus</keyword>